<evidence type="ECO:0000256" key="2">
    <source>
        <dbReference type="ARBA" id="ARBA00022840"/>
    </source>
</evidence>
<dbReference type="HOGENOM" id="CLU_000604_84_3_1"/>
<proteinExistence type="inferred from homology"/>
<dbReference type="InterPro" id="IPR003439">
    <property type="entry name" value="ABC_transporter-like_ATP-bd"/>
</dbReference>
<gene>
    <name evidence="6" type="ORF">SERLADRAFT_366786</name>
</gene>
<dbReference type="GO" id="GO:0005524">
    <property type="term" value="F:ATP binding"/>
    <property type="evidence" value="ECO:0007669"/>
    <property type="project" value="UniProtKB-KW"/>
</dbReference>
<dbReference type="EMBL" id="GL945431">
    <property type="protein sequence ID" value="EGO27251.1"/>
    <property type="molecule type" value="Genomic_DNA"/>
</dbReference>
<dbReference type="OrthoDB" id="6500128at2759"/>
<evidence type="ECO:0000256" key="1">
    <source>
        <dbReference type="ARBA" id="ARBA00022741"/>
    </source>
</evidence>
<protein>
    <recommendedName>
        <fullName evidence="5">ABC transporter domain-containing protein</fullName>
    </recommendedName>
</protein>
<dbReference type="Gene3D" id="3.40.50.300">
    <property type="entry name" value="P-loop containing nucleotide triphosphate hydrolases"/>
    <property type="match status" value="1"/>
</dbReference>
<feature type="region of interest" description="Disordered" evidence="4">
    <location>
        <begin position="611"/>
        <end position="630"/>
    </location>
</feature>
<dbReference type="GO" id="GO:0034040">
    <property type="term" value="F:ATPase-coupled lipid transmembrane transporter activity"/>
    <property type="evidence" value="ECO:0007669"/>
    <property type="project" value="TreeGrafter"/>
</dbReference>
<dbReference type="GO" id="GO:0016887">
    <property type="term" value="F:ATP hydrolysis activity"/>
    <property type="evidence" value="ECO:0007669"/>
    <property type="project" value="InterPro"/>
</dbReference>
<evidence type="ECO:0000256" key="4">
    <source>
        <dbReference type="SAM" id="MobiDB-lite"/>
    </source>
</evidence>
<dbReference type="RefSeq" id="XP_007315342.1">
    <property type="nucleotide sequence ID" value="XM_007315280.1"/>
</dbReference>
<feature type="compositionally biased region" description="Low complexity" evidence="4">
    <location>
        <begin position="612"/>
        <end position="624"/>
    </location>
</feature>
<organism>
    <name type="scientific">Serpula lacrymans var. lacrymans (strain S7.9)</name>
    <name type="common">Dry rot fungus</name>
    <dbReference type="NCBI Taxonomy" id="578457"/>
    <lineage>
        <taxon>Eukaryota</taxon>
        <taxon>Fungi</taxon>
        <taxon>Dikarya</taxon>
        <taxon>Basidiomycota</taxon>
        <taxon>Agaricomycotina</taxon>
        <taxon>Agaricomycetes</taxon>
        <taxon>Agaricomycetidae</taxon>
        <taxon>Boletales</taxon>
        <taxon>Coniophorineae</taxon>
        <taxon>Serpulaceae</taxon>
        <taxon>Serpula</taxon>
    </lineage>
</organism>
<keyword evidence="1" id="KW-0547">Nucleotide-binding</keyword>
<evidence type="ECO:0000259" key="5">
    <source>
        <dbReference type="PROSITE" id="PS50893"/>
    </source>
</evidence>
<accession>F8NPU5</accession>
<dbReference type="PROSITE" id="PS00211">
    <property type="entry name" value="ABC_TRANSPORTER_1"/>
    <property type="match status" value="1"/>
</dbReference>
<dbReference type="SMART" id="SM00382">
    <property type="entry name" value="AAA"/>
    <property type="match status" value="1"/>
</dbReference>
<evidence type="ECO:0000313" key="6">
    <source>
        <dbReference type="EMBL" id="EGO27251.1"/>
    </source>
</evidence>
<reference evidence="6" key="1">
    <citation type="submission" date="2011-04" db="EMBL/GenBank/DDBJ databases">
        <title>Evolution of plant cell wall degrading machinery underlies the functional diversity of forest fungi.</title>
        <authorList>
            <consortium name="US DOE Joint Genome Institute (JGI-PGF)"/>
            <person name="Eastwood D.C."/>
            <person name="Floudas D."/>
            <person name="Binder M."/>
            <person name="Majcherczyk A."/>
            <person name="Schneider P."/>
            <person name="Aerts A."/>
            <person name="Asiegbu F.O."/>
            <person name="Baker S.E."/>
            <person name="Barry K."/>
            <person name="Bendiksby M."/>
            <person name="Blumentritt M."/>
            <person name="Coutinho P.M."/>
            <person name="Cullen D."/>
            <person name="Cullen D."/>
            <person name="Gathman A."/>
            <person name="Goodell B."/>
            <person name="Henrissat B."/>
            <person name="Ihrmark K."/>
            <person name="Kauserud H."/>
            <person name="Kohler A."/>
            <person name="LaButti K."/>
            <person name="Lapidus A."/>
            <person name="Lavin J.L."/>
            <person name="Lee Y.-H."/>
            <person name="Lindquist E."/>
            <person name="Lilly W."/>
            <person name="Lucas S."/>
            <person name="Morin E."/>
            <person name="Murat C."/>
            <person name="Oguiza J.A."/>
            <person name="Park J."/>
            <person name="Pisabarro A.G."/>
            <person name="Riley R."/>
            <person name="Rosling A."/>
            <person name="Salamov A."/>
            <person name="Schmidt O."/>
            <person name="Schmutz J."/>
            <person name="Skrede I."/>
            <person name="Stenlid J."/>
            <person name="Wiebenga A."/>
            <person name="Xie X."/>
            <person name="Kues U."/>
            <person name="Hibbett D.S."/>
            <person name="Hoffmeister D."/>
            <person name="Hogberg N."/>
            <person name="Martin F."/>
            <person name="Grigoriev I.V."/>
            <person name="Watkinson S.C."/>
        </authorList>
    </citation>
    <scope>NUCLEOTIDE SEQUENCE</scope>
    <source>
        <strain evidence="6">S7.9</strain>
    </source>
</reference>
<dbReference type="Proteomes" id="UP000008064">
    <property type="component" value="Unassembled WGS sequence"/>
</dbReference>
<dbReference type="PANTHER" id="PTHR24221:SF654">
    <property type="entry name" value="ATP-BINDING CASSETTE SUB-FAMILY B MEMBER 6"/>
    <property type="match status" value="1"/>
</dbReference>
<name>F8NPU5_SERL9</name>
<dbReference type="Pfam" id="PF00005">
    <property type="entry name" value="ABC_tran"/>
    <property type="match status" value="1"/>
</dbReference>
<dbReference type="AlphaFoldDB" id="F8NPU5"/>
<sequence>MSRDGSPKVVLLPFSKSPRISIHAKTDLQTKSSPDVNHRMLWAQSLLILSPPRSQIPFLSPSPSDRDCVHNAWLASRTVPTRKSSYLVPGAQRPLNKPNIRLAYIIAHKCAFDLVKVLWSLHPVRTTLMMLLNIVRGFFPAFRGYSQAMIVDELQALISSGRFTWSRLVKLMTAEILRRALESLIDSFATTNENIVQESARFFVEYQQVAQRLRLDVPTLADPVVRDCLQESDLFVRSFNGMGGFGLLSPFDFVQLFALLSELASHILVLLSLTGGTNLGVLLLSVLSAIFPLLLSRGGFGSLHPDSSYTQQEARTAERQERLRNLAHSDCHRPEILLFGLGPWILQSWASARKSMLYAEGPLSSKQSVLPHFLGSINISDLLFAVQNIPLLLMLQSSSSSLGSLALYRSSIQSVVFTVGNLLTTTRMAFQGIFLMGAFCAAMNIQPKLEPADEEVECYSSLPNGMKIEARHLSYTYPGSKDASLKNVSFTLEAGERLAIVGYNGSGKSTLAKVILRIIDFSQGDLLVNGVDVRRFSPSEYHRRVTTVFQGFSKFNSTVRENVGFGYIQKLGSQTAVEQAIRLGEADTFVDSLPNGLKTKLDASGFEPMTYSSTPSGVSQPSSSRVHHGLSGGEWQRIAISRAFMRADRPEIDLLLFDEPTSSLDAHAQNRIFDTIDEVSRSPSGARSKTVIFITHRLSTARRADKIAMMENGTITEFGSHEALLQKGGSYATLYQASV</sequence>
<dbReference type="InterPro" id="IPR017871">
    <property type="entry name" value="ABC_transporter-like_CS"/>
</dbReference>
<comment type="similarity">
    <text evidence="3">Belongs to the ABC transporter superfamily. ABCB family. Heavy Metal importer (TC 3.A.1.210) subfamily.</text>
</comment>
<dbReference type="InterPro" id="IPR003593">
    <property type="entry name" value="AAA+_ATPase"/>
</dbReference>
<feature type="domain" description="ABC transporter" evidence="5">
    <location>
        <begin position="468"/>
        <end position="737"/>
    </location>
</feature>
<dbReference type="PROSITE" id="PS50893">
    <property type="entry name" value="ABC_TRANSPORTER_2"/>
    <property type="match status" value="1"/>
</dbReference>
<dbReference type="InterPro" id="IPR039421">
    <property type="entry name" value="Type_1_exporter"/>
</dbReference>
<evidence type="ECO:0000256" key="3">
    <source>
        <dbReference type="ARBA" id="ARBA00024363"/>
    </source>
</evidence>
<dbReference type="SUPFAM" id="SSF52540">
    <property type="entry name" value="P-loop containing nucleoside triphosphate hydrolases"/>
    <property type="match status" value="1"/>
</dbReference>
<dbReference type="PANTHER" id="PTHR24221">
    <property type="entry name" value="ATP-BINDING CASSETTE SUB-FAMILY B"/>
    <property type="match status" value="1"/>
</dbReference>
<dbReference type="InterPro" id="IPR027417">
    <property type="entry name" value="P-loop_NTPase"/>
</dbReference>
<dbReference type="GeneID" id="18810165"/>
<dbReference type="KEGG" id="sla:SERLADRAFT_366786"/>
<keyword evidence="2" id="KW-0067">ATP-binding</keyword>